<keyword evidence="3" id="KW-1185">Reference proteome</keyword>
<dbReference type="KEGG" id="rgu:A4W93_27050"/>
<sequence length="191" mass="19322">MKFTPTRLAAATAIALAAAAPARAETFNLGLVSAAQTFTLGNNGLAEGWINDIYTFTVAEGASFDFSGFVSNIFGRNLTGSANLGSTLYSSDPSFVQVAVGSTVPTDNSNFTFERTATYAPTVLGAGEYGLYVTGLIGTSGFGGAVPASYSGQISFGNIAAPVPEPAALALMAIGLVGVGVAARRKSRTSA</sequence>
<evidence type="ECO:0000313" key="3">
    <source>
        <dbReference type="Proteomes" id="UP000193427"/>
    </source>
</evidence>
<dbReference type="Proteomes" id="UP000193427">
    <property type="component" value="Chromosome"/>
</dbReference>
<gene>
    <name evidence="2" type="ORF">A4W93_27050</name>
</gene>
<dbReference type="InterPro" id="IPR013424">
    <property type="entry name" value="Ice-binding_C"/>
</dbReference>
<protein>
    <recommendedName>
        <fullName evidence="1">Ice-binding protein C-terminal domain-containing protein</fullName>
    </recommendedName>
</protein>
<reference evidence="2 3" key="1">
    <citation type="submission" date="2016-04" db="EMBL/GenBank/DDBJ databases">
        <title>Complete genome sequence of natural rubber-degrading, novel Gram-negative bacterium, Rhizobacter gummiphilus strain NS21.</title>
        <authorList>
            <person name="Tabata M."/>
            <person name="Kasai D."/>
            <person name="Fukuda M."/>
        </authorList>
    </citation>
    <scope>NUCLEOTIDE SEQUENCE [LARGE SCALE GENOMIC DNA]</scope>
    <source>
        <strain evidence="2 3">NS21</strain>
    </source>
</reference>
<dbReference type="Pfam" id="PF07589">
    <property type="entry name" value="PEP-CTERM"/>
    <property type="match status" value="1"/>
</dbReference>
<dbReference type="NCBIfam" id="NF038126">
    <property type="entry name" value="PEP_CTERM_FxDxF"/>
    <property type="match status" value="1"/>
</dbReference>
<proteinExistence type="predicted"/>
<dbReference type="EMBL" id="CP015118">
    <property type="protein sequence ID" value="ARN23267.1"/>
    <property type="molecule type" value="Genomic_DNA"/>
</dbReference>
<evidence type="ECO:0000259" key="1">
    <source>
        <dbReference type="Pfam" id="PF07589"/>
    </source>
</evidence>
<dbReference type="STRING" id="946333.A4W93_27050"/>
<organism evidence="2 3">
    <name type="scientific">Piscinibacter gummiphilus</name>
    <dbReference type="NCBI Taxonomy" id="946333"/>
    <lineage>
        <taxon>Bacteria</taxon>
        <taxon>Pseudomonadati</taxon>
        <taxon>Pseudomonadota</taxon>
        <taxon>Betaproteobacteria</taxon>
        <taxon>Burkholderiales</taxon>
        <taxon>Sphaerotilaceae</taxon>
        <taxon>Piscinibacter</taxon>
    </lineage>
</organism>
<dbReference type="NCBIfam" id="TIGR02595">
    <property type="entry name" value="PEP_CTERM"/>
    <property type="match status" value="1"/>
</dbReference>
<evidence type="ECO:0000313" key="2">
    <source>
        <dbReference type="EMBL" id="ARN23267.1"/>
    </source>
</evidence>
<name>A0A1W6LGE6_9BURK</name>
<dbReference type="AlphaFoldDB" id="A0A1W6LGE6"/>
<accession>A0A1W6LGE6</accession>
<feature type="domain" description="Ice-binding protein C-terminal" evidence="1">
    <location>
        <begin position="162"/>
        <end position="186"/>
    </location>
</feature>
<dbReference type="RefSeq" id="WP_085753586.1">
    <property type="nucleotide sequence ID" value="NZ_BSPR01000017.1"/>
</dbReference>